<feature type="region of interest" description="Disordered" evidence="1">
    <location>
        <begin position="105"/>
        <end position="143"/>
    </location>
</feature>
<sequence length="414" mass="45367">MATIYAAGAEALKPPRKTNQRDGLQYLNFVLLSRVHRASAHQPCRWRPGVGTETPLSTTTSWPGAGGGQTHLSCATQFTAASPVCCRYLVRGGGAIQVRVDDTDLGAGGRAARGQGSEAKRSEEGRTVERRGEERRGEGRENMIRARGSLRCLTPKTPADRGSPFTSTLLSPLCRKSKKKQRVLETPHVQQTWPARRSLKVEAPSPNFRTRFAKTAHEERRRRPPGSDLARLPPYSLFLRHRPNLGEGGSNPLDRSVWPDRAKGQPPRPRLQAPPTRAGRRGSGAAAVGAAGSAGATRRDHAIPPHPGGKAGWLAGWLAWRDWGWLAFLALGSRLFGFGAPPPCRSLRLPPLFVSVFVCWAWLGCGRHPEKKPGKGQRQRPLASSVVQWQCQASIARIQRDGPNAWEERMMSTE</sequence>
<organism evidence="2 3">
    <name type="scientific">Purpureocillium lilacinum</name>
    <name type="common">Paecilomyces lilacinus</name>
    <dbReference type="NCBI Taxonomy" id="33203"/>
    <lineage>
        <taxon>Eukaryota</taxon>
        <taxon>Fungi</taxon>
        <taxon>Dikarya</taxon>
        <taxon>Ascomycota</taxon>
        <taxon>Pezizomycotina</taxon>
        <taxon>Sordariomycetes</taxon>
        <taxon>Hypocreomycetidae</taxon>
        <taxon>Hypocreales</taxon>
        <taxon>Ophiocordycipitaceae</taxon>
        <taxon>Purpureocillium</taxon>
    </lineage>
</organism>
<feature type="compositionally biased region" description="Basic and acidic residues" evidence="1">
    <location>
        <begin position="118"/>
        <end position="143"/>
    </location>
</feature>
<feature type="compositionally biased region" description="Low complexity" evidence="1">
    <location>
        <begin position="273"/>
        <end position="296"/>
    </location>
</feature>
<evidence type="ECO:0000313" key="3">
    <source>
        <dbReference type="Proteomes" id="UP000245956"/>
    </source>
</evidence>
<accession>A0A2U3E2G6</accession>
<evidence type="ECO:0000313" key="2">
    <source>
        <dbReference type="EMBL" id="PWI68697.1"/>
    </source>
</evidence>
<comment type="caution">
    <text evidence="2">The sequence shown here is derived from an EMBL/GenBank/DDBJ whole genome shotgun (WGS) entry which is preliminary data.</text>
</comment>
<reference evidence="2 3" key="1">
    <citation type="journal article" date="2016" name="Front. Microbiol.">
        <title>Genome and transcriptome sequences reveal the specific parasitism of the nematophagous Purpureocillium lilacinum 36-1.</title>
        <authorList>
            <person name="Xie J."/>
            <person name="Li S."/>
            <person name="Mo C."/>
            <person name="Xiao X."/>
            <person name="Peng D."/>
            <person name="Wang G."/>
            <person name="Xiao Y."/>
        </authorList>
    </citation>
    <scope>NUCLEOTIDE SEQUENCE [LARGE SCALE GENOMIC DNA]</scope>
    <source>
        <strain evidence="2 3">36-1</strain>
    </source>
</reference>
<feature type="region of interest" description="Disordered" evidence="1">
    <location>
        <begin position="200"/>
        <end position="304"/>
    </location>
</feature>
<proteinExistence type="predicted"/>
<feature type="region of interest" description="Disordered" evidence="1">
    <location>
        <begin position="44"/>
        <end position="68"/>
    </location>
</feature>
<dbReference type="EMBL" id="LCWV01000014">
    <property type="protein sequence ID" value="PWI68697.1"/>
    <property type="molecule type" value="Genomic_DNA"/>
</dbReference>
<gene>
    <name evidence="2" type="ORF">PCL_01786</name>
</gene>
<protein>
    <submittedName>
        <fullName evidence="2">Uncharacterized protein</fullName>
    </submittedName>
</protein>
<evidence type="ECO:0000256" key="1">
    <source>
        <dbReference type="SAM" id="MobiDB-lite"/>
    </source>
</evidence>
<dbReference type="Proteomes" id="UP000245956">
    <property type="component" value="Unassembled WGS sequence"/>
</dbReference>
<dbReference type="AlphaFoldDB" id="A0A2U3E2G6"/>
<name>A0A2U3E2G6_PURLI</name>